<comment type="caution">
    <text evidence="1">The sequence shown here is derived from an EMBL/GenBank/DDBJ whole genome shotgun (WGS) entry which is preliminary data.</text>
</comment>
<protein>
    <submittedName>
        <fullName evidence="1">Histidinol-phosphatase</fullName>
    </submittedName>
</protein>
<name>A0ABS6VCJ7_9GAMM</name>
<reference evidence="1 2" key="1">
    <citation type="submission" date="2021-07" db="EMBL/GenBank/DDBJ databases">
        <title>A novel phosphonate cluster across the Pantoea species complex is important for pathogenicity in onion.</title>
        <authorList>
            <person name="Zhao M."/>
            <person name="Stice S."/>
            <person name="Shin G.Y."/>
            <person name="Coutinho T."/>
            <person name="Gitaitis R."/>
            <person name="Kvitko B."/>
            <person name="Dutta B."/>
        </authorList>
    </citation>
    <scope>NUCLEOTIDE SEQUENCE [LARGE SCALE GENOMIC DNA]</scope>
    <source>
        <strain evidence="1 2">BD 382</strain>
    </source>
</reference>
<dbReference type="EMBL" id="JAHVXZ010000003">
    <property type="protein sequence ID" value="MBW1256941.1"/>
    <property type="molecule type" value="Genomic_DNA"/>
</dbReference>
<evidence type="ECO:0000313" key="2">
    <source>
        <dbReference type="Proteomes" id="UP001197236"/>
    </source>
</evidence>
<accession>A0ABS6VCJ7</accession>
<gene>
    <name evidence="1" type="ORF">KYI95_06950</name>
</gene>
<evidence type="ECO:0000313" key="1">
    <source>
        <dbReference type="EMBL" id="MBW1256941.1"/>
    </source>
</evidence>
<dbReference type="Proteomes" id="UP001197236">
    <property type="component" value="Unassembled WGS sequence"/>
</dbReference>
<organism evidence="1 2">
    <name type="scientific">Pantoea allii</name>
    <dbReference type="NCBI Taxonomy" id="574096"/>
    <lineage>
        <taxon>Bacteria</taxon>
        <taxon>Pseudomonadati</taxon>
        <taxon>Pseudomonadota</taxon>
        <taxon>Gammaproteobacteria</taxon>
        <taxon>Enterobacterales</taxon>
        <taxon>Erwiniaceae</taxon>
        <taxon>Pantoea</taxon>
    </lineage>
</organism>
<sequence length="49" mass="5689">MTLGNFEHCLRIAREVDFPEDRVLNVTPRRLLDFLAMRTGKPIAELADF</sequence>
<proteinExistence type="predicted"/>
<keyword evidence="2" id="KW-1185">Reference proteome</keyword>